<evidence type="ECO:0000313" key="1">
    <source>
        <dbReference type="EMBL" id="KAK5620791.1"/>
    </source>
</evidence>
<organism evidence="1 2">
    <name type="scientific">Crenichthys baileyi</name>
    <name type="common">White River springfish</name>
    <dbReference type="NCBI Taxonomy" id="28760"/>
    <lineage>
        <taxon>Eukaryota</taxon>
        <taxon>Metazoa</taxon>
        <taxon>Chordata</taxon>
        <taxon>Craniata</taxon>
        <taxon>Vertebrata</taxon>
        <taxon>Euteleostomi</taxon>
        <taxon>Actinopterygii</taxon>
        <taxon>Neopterygii</taxon>
        <taxon>Teleostei</taxon>
        <taxon>Neoteleostei</taxon>
        <taxon>Acanthomorphata</taxon>
        <taxon>Ovalentaria</taxon>
        <taxon>Atherinomorphae</taxon>
        <taxon>Cyprinodontiformes</taxon>
        <taxon>Goodeidae</taxon>
        <taxon>Crenichthys</taxon>
    </lineage>
</organism>
<dbReference type="Proteomes" id="UP001311232">
    <property type="component" value="Unassembled WGS sequence"/>
</dbReference>
<name>A0AAV9SH98_9TELE</name>
<gene>
    <name evidence="1" type="ORF">CRENBAI_018627</name>
</gene>
<accession>A0AAV9SH98</accession>
<evidence type="ECO:0000313" key="2">
    <source>
        <dbReference type="Proteomes" id="UP001311232"/>
    </source>
</evidence>
<proteinExistence type="predicted"/>
<reference evidence="1 2" key="1">
    <citation type="submission" date="2021-06" db="EMBL/GenBank/DDBJ databases">
        <authorList>
            <person name="Palmer J.M."/>
        </authorList>
    </citation>
    <scope>NUCLEOTIDE SEQUENCE [LARGE SCALE GENOMIC DNA]</scope>
    <source>
        <strain evidence="1 2">MEX-2019</strain>
        <tissue evidence="1">Muscle</tissue>
    </source>
</reference>
<protein>
    <submittedName>
        <fullName evidence="1">Uncharacterized protein</fullName>
    </submittedName>
</protein>
<dbReference type="AlphaFoldDB" id="A0AAV9SH98"/>
<keyword evidence="2" id="KW-1185">Reference proteome</keyword>
<dbReference type="EMBL" id="JAHHUM010000335">
    <property type="protein sequence ID" value="KAK5620791.1"/>
    <property type="molecule type" value="Genomic_DNA"/>
</dbReference>
<comment type="caution">
    <text evidence="1">The sequence shown here is derived from an EMBL/GenBank/DDBJ whole genome shotgun (WGS) entry which is preliminary data.</text>
</comment>
<sequence>MQHEPHVDQGGYKELTCLEQTPEGSVGITSGAVCFWQFPEHLTISENSERRSADMEDAMATVVLRSESKSSALQFDTSRNTLLSGSVRTSLLADAIVALSMRQMNHHHHFCFWYKDIRQHYQL</sequence>